<reference evidence="3" key="1">
    <citation type="journal article" date="2019" name="Int. J. Syst. Evol. Microbiol.">
        <title>The Global Catalogue of Microorganisms (GCM) 10K type strain sequencing project: providing services to taxonomists for standard genome sequencing and annotation.</title>
        <authorList>
            <consortium name="The Broad Institute Genomics Platform"/>
            <consortium name="The Broad Institute Genome Sequencing Center for Infectious Disease"/>
            <person name="Wu L."/>
            <person name="Ma J."/>
        </authorList>
    </citation>
    <scope>NUCLEOTIDE SEQUENCE [LARGE SCALE GENOMIC DNA]</scope>
    <source>
        <strain evidence="3">JCM 32226</strain>
    </source>
</reference>
<proteinExistence type="predicted"/>
<accession>A0ABP8PTJ6</accession>
<dbReference type="Pfam" id="PF06568">
    <property type="entry name" value="YjiS-like"/>
    <property type="match status" value="1"/>
</dbReference>
<sequence>MATHTASHLATASHTSLLSLFMTWYERARSRRELAELPPYLLRDIGLTEGDRYSETHKPFWRE</sequence>
<comment type="caution">
    <text evidence="2">The sequence shown here is derived from an EMBL/GenBank/DDBJ whole genome shotgun (WGS) entry which is preliminary data.</text>
</comment>
<feature type="domain" description="YjiS-like" evidence="1">
    <location>
        <begin position="18"/>
        <end position="53"/>
    </location>
</feature>
<name>A0ABP8PTJ6_9GAMM</name>
<dbReference type="Proteomes" id="UP001501321">
    <property type="component" value="Unassembled WGS sequence"/>
</dbReference>
<dbReference type="InterPro" id="IPR009506">
    <property type="entry name" value="YjiS-like"/>
</dbReference>
<dbReference type="RefSeq" id="WP_345008805.1">
    <property type="nucleotide sequence ID" value="NZ_BAABFC010000001.1"/>
</dbReference>
<protein>
    <submittedName>
        <fullName evidence="2">DUF1127 domain-containing protein</fullName>
    </submittedName>
</protein>
<keyword evidence="3" id="KW-1185">Reference proteome</keyword>
<organism evidence="2 3">
    <name type="scientific">Pseudaeromonas paramecii</name>
    <dbReference type="NCBI Taxonomy" id="2138166"/>
    <lineage>
        <taxon>Bacteria</taxon>
        <taxon>Pseudomonadati</taxon>
        <taxon>Pseudomonadota</taxon>
        <taxon>Gammaproteobacteria</taxon>
        <taxon>Aeromonadales</taxon>
        <taxon>Aeromonadaceae</taxon>
        <taxon>Pseudaeromonas</taxon>
    </lineage>
</organism>
<gene>
    <name evidence="2" type="ORF">GCM10023095_00160</name>
</gene>
<evidence type="ECO:0000259" key="1">
    <source>
        <dbReference type="Pfam" id="PF06568"/>
    </source>
</evidence>
<evidence type="ECO:0000313" key="2">
    <source>
        <dbReference type="EMBL" id="GAA4492179.1"/>
    </source>
</evidence>
<dbReference type="EMBL" id="BAABFC010000001">
    <property type="protein sequence ID" value="GAA4492179.1"/>
    <property type="molecule type" value="Genomic_DNA"/>
</dbReference>
<evidence type="ECO:0000313" key="3">
    <source>
        <dbReference type="Proteomes" id="UP001501321"/>
    </source>
</evidence>